<sequence>MYEAKTKQCTQRLQIYPKCLNFALL</sequence>
<evidence type="ECO:0000313" key="1">
    <source>
        <dbReference type="EMBL" id="JAI05846.1"/>
    </source>
</evidence>
<reference evidence="1" key="1">
    <citation type="submission" date="2014-11" db="EMBL/GenBank/DDBJ databases">
        <authorList>
            <person name="Amaro Gonzalez C."/>
        </authorList>
    </citation>
    <scope>NUCLEOTIDE SEQUENCE</scope>
</reference>
<accession>A0A0E9XVH5</accession>
<reference evidence="1" key="2">
    <citation type="journal article" date="2015" name="Fish Shellfish Immunol.">
        <title>Early steps in the European eel (Anguilla anguilla)-Vibrio vulnificus interaction in the gills: Role of the RtxA13 toxin.</title>
        <authorList>
            <person name="Callol A."/>
            <person name="Pajuelo D."/>
            <person name="Ebbesson L."/>
            <person name="Teles M."/>
            <person name="MacKenzie S."/>
            <person name="Amaro C."/>
        </authorList>
    </citation>
    <scope>NUCLEOTIDE SEQUENCE</scope>
</reference>
<dbReference type="EMBL" id="GBXM01002732">
    <property type="protein sequence ID" value="JAI05846.1"/>
    <property type="molecule type" value="Transcribed_RNA"/>
</dbReference>
<proteinExistence type="predicted"/>
<protein>
    <submittedName>
        <fullName evidence="1">Uncharacterized protein</fullName>
    </submittedName>
</protein>
<organism evidence="1">
    <name type="scientific">Anguilla anguilla</name>
    <name type="common">European freshwater eel</name>
    <name type="synonym">Muraena anguilla</name>
    <dbReference type="NCBI Taxonomy" id="7936"/>
    <lineage>
        <taxon>Eukaryota</taxon>
        <taxon>Metazoa</taxon>
        <taxon>Chordata</taxon>
        <taxon>Craniata</taxon>
        <taxon>Vertebrata</taxon>
        <taxon>Euteleostomi</taxon>
        <taxon>Actinopterygii</taxon>
        <taxon>Neopterygii</taxon>
        <taxon>Teleostei</taxon>
        <taxon>Anguilliformes</taxon>
        <taxon>Anguillidae</taxon>
        <taxon>Anguilla</taxon>
    </lineage>
</organism>
<name>A0A0E9XVH5_ANGAN</name>
<dbReference type="AlphaFoldDB" id="A0A0E9XVH5"/>